<sequence length="70" mass="7564">MIEKPKCMTVMLDADIAEALLQLQNTVVQKVNQAGVYGMAAKPSLGFLARKLLRDRLGMSTDGVDKPSAD</sequence>
<proteinExistence type="predicted"/>
<protein>
    <submittedName>
        <fullName evidence="1">Uncharacterized protein</fullName>
    </submittedName>
</protein>
<evidence type="ECO:0000313" key="2">
    <source>
        <dbReference type="Proteomes" id="UP000653275"/>
    </source>
</evidence>
<name>A0AAP2AJB1_LELAM</name>
<dbReference type="AlphaFoldDB" id="A0AAP2AJB1"/>
<dbReference type="Proteomes" id="UP000653275">
    <property type="component" value="Unassembled WGS sequence"/>
</dbReference>
<reference evidence="1" key="1">
    <citation type="submission" date="2020-12" db="EMBL/GenBank/DDBJ databases">
        <title>Draft genome sequence of Enterobacter spp., Lelliottia spp. and Serratia spp. isolated from drinking water reservoirs and lakes.</title>
        <authorList>
            <person name="Reitter C."/>
            <person name="Neuhaus K."/>
            <person name="Huegler M."/>
        </authorList>
    </citation>
    <scope>NUCLEOTIDE SEQUENCE</scope>
    <source>
        <strain evidence="1">TZW15</strain>
    </source>
</reference>
<organism evidence="1 2">
    <name type="scientific">Lelliottia amnigena</name>
    <name type="common">Enterobacter amnigenus</name>
    <dbReference type="NCBI Taxonomy" id="61646"/>
    <lineage>
        <taxon>Bacteria</taxon>
        <taxon>Pseudomonadati</taxon>
        <taxon>Pseudomonadota</taxon>
        <taxon>Gammaproteobacteria</taxon>
        <taxon>Enterobacterales</taxon>
        <taxon>Enterobacteriaceae</taxon>
        <taxon>Lelliottia</taxon>
    </lineage>
</organism>
<dbReference type="EMBL" id="JAENMS010000034">
    <property type="protein sequence ID" value="MBL5937251.1"/>
    <property type="molecule type" value="Genomic_DNA"/>
</dbReference>
<accession>A0AAP2AJB1</accession>
<evidence type="ECO:0000313" key="1">
    <source>
        <dbReference type="EMBL" id="MBL5937251.1"/>
    </source>
</evidence>
<comment type="caution">
    <text evidence="1">The sequence shown here is derived from an EMBL/GenBank/DDBJ whole genome shotgun (WGS) entry which is preliminary data.</text>
</comment>
<gene>
    <name evidence="1" type="ORF">I7V27_22825</name>
</gene>